<comment type="caution">
    <text evidence="2">The sequence shown here is derived from an EMBL/GenBank/DDBJ whole genome shotgun (WGS) entry which is preliminary data.</text>
</comment>
<sequence length="217" mass="23727">ASAFLGALRSLIRQAEAASRTAREEHCKRLAGPDSPTATALLNELQTVAVQAYKHLAQCVRAVLGEDRNRVQTSIALAFQHEALLILTDKEWDKPKRLKSHEAFWDVHSDVASSKAGKLALKNRLPADDLDELKAFFVDIVGIPERLTQQDLEARLRVPLSQAPDQQSSWNEGFGLNDFEDIATIRRGPGVLGQGGEGDEFFQPADLPEGAQGYGSA</sequence>
<gene>
    <name evidence="2" type="ORF">SNAT2548_LOCUS10864</name>
</gene>
<organism evidence="2 3">
    <name type="scientific">Symbiodinium natans</name>
    <dbReference type="NCBI Taxonomy" id="878477"/>
    <lineage>
        <taxon>Eukaryota</taxon>
        <taxon>Sar</taxon>
        <taxon>Alveolata</taxon>
        <taxon>Dinophyceae</taxon>
        <taxon>Suessiales</taxon>
        <taxon>Symbiodiniaceae</taxon>
        <taxon>Symbiodinium</taxon>
    </lineage>
</organism>
<evidence type="ECO:0000313" key="3">
    <source>
        <dbReference type="Proteomes" id="UP000604046"/>
    </source>
</evidence>
<accession>A0A812LHE6</accession>
<keyword evidence="3" id="KW-1185">Reference proteome</keyword>
<dbReference type="EMBL" id="CAJNDS010000926">
    <property type="protein sequence ID" value="CAE7241110.1"/>
    <property type="molecule type" value="Genomic_DNA"/>
</dbReference>
<dbReference type="AlphaFoldDB" id="A0A812LHE6"/>
<evidence type="ECO:0000313" key="2">
    <source>
        <dbReference type="EMBL" id="CAE7241110.1"/>
    </source>
</evidence>
<feature type="non-terminal residue" evidence="2">
    <location>
        <position position="1"/>
    </location>
</feature>
<feature type="non-terminal residue" evidence="2">
    <location>
        <position position="217"/>
    </location>
</feature>
<proteinExistence type="predicted"/>
<protein>
    <submittedName>
        <fullName evidence="2">Uncharacterized protein</fullName>
    </submittedName>
</protein>
<reference evidence="2" key="1">
    <citation type="submission" date="2021-02" db="EMBL/GenBank/DDBJ databases">
        <authorList>
            <person name="Dougan E. K."/>
            <person name="Rhodes N."/>
            <person name="Thang M."/>
            <person name="Chan C."/>
        </authorList>
    </citation>
    <scope>NUCLEOTIDE SEQUENCE</scope>
</reference>
<feature type="region of interest" description="Disordered" evidence="1">
    <location>
        <begin position="190"/>
        <end position="217"/>
    </location>
</feature>
<evidence type="ECO:0000256" key="1">
    <source>
        <dbReference type="SAM" id="MobiDB-lite"/>
    </source>
</evidence>
<name>A0A812LHE6_9DINO</name>
<dbReference type="Proteomes" id="UP000604046">
    <property type="component" value="Unassembled WGS sequence"/>
</dbReference>